<evidence type="ECO:0000313" key="4">
    <source>
        <dbReference type="Proteomes" id="UP001210211"/>
    </source>
</evidence>
<comment type="caution">
    <text evidence="3">The sequence shown here is derived from an EMBL/GenBank/DDBJ whole genome shotgun (WGS) entry which is preliminary data.</text>
</comment>
<reference evidence="3 4" key="1">
    <citation type="journal article" date="2022" name="Cell">
        <title>Repeat-based holocentromeres influence genome architecture and karyotype evolution.</title>
        <authorList>
            <person name="Hofstatter P.G."/>
            <person name="Thangavel G."/>
            <person name="Lux T."/>
            <person name="Neumann P."/>
            <person name="Vondrak T."/>
            <person name="Novak P."/>
            <person name="Zhang M."/>
            <person name="Costa L."/>
            <person name="Castellani M."/>
            <person name="Scott A."/>
            <person name="Toegelov H."/>
            <person name="Fuchs J."/>
            <person name="Mata-Sucre Y."/>
            <person name="Dias Y."/>
            <person name="Vanzela A.L.L."/>
            <person name="Huettel B."/>
            <person name="Almeida C.C.S."/>
            <person name="Simkova H."/>
            <person name="Souza G."/>
            <person name="Pedrosa-Harand A."/>
            <person name="Macas J."/>
            <person name="Mayer K.F.X."/>
            <person name="Houben A."/>
            <person name="Marques A."/>
        </authorList>
    </citation>
    <scope>NUCLEOTIDE SEQUENCE [LARGE SCALE GENOMIC DNA]</scope>
    <source>
        <strain evidence="3">RhyTen1mFocal</strain>
    </source>
</reference>
<dbReference type="InterPro" id="IPR043424">
    <property type="entry name" value="BLT-like"/>
</dbReference>
<dbReference type="Proteomes" id="UP001210211">
    <property type="component" value="Unassembled WGS sequence"/>
</dbReference>
<evidence type="ECO:0000256" key="1">
    <source>
        <dbReference type="SAM" id="Coils"/>
    </source>
</evidence>
<feature type="compositionally biased region" description="Low complexity" evidence="2">
    <location>
        <begin position="55"/>
        <end position="68"/>
    </location>
</feature>
<dbReference type="AlphaFoldDB" id="A0AAD5ZIP1"/>
<feature type="coiled-coil region" evidence="1">
    <location>
        <begin position="196"/>
        <end position="383"/>
    </location>
</feature>
<sequence length="668" mass="75641">MPQRLSGGGARHRRRPSGGAGARRSGPSTPLLRWNLDDPVSLPPDGISKPEKKVASNGAESSGAANGGEQRKDLSVRRLAAAVWRLRPPEFVASGGGGGGVGGLGRCSMVDFQAIPRHLHVQLLKPTDQTQKHISKTEISSPNSVLDPTNCDFNKIDSAEKATKWDPESAHSSAEDAYKLATQLNLTENLNDTNTVLDLQLELEQARAKITKLETEKHNAKKKIDSFLNKISEEKAAWRKREHEKVRAIIDDMKVELEKEKKNRRRLEVLNSKLLSEAKENRLSSKQLIQDYEKERKNRELIEEVCDELAKEVEEDKIEIETLKQECLRIREEVDEERKMLQMAEVWREERVQMKLVDAKITLENKFSELDKLQKELEKFLIVAQNCNNGEIEVVKKADDLLKIVNSVTKENEINGFIYNPPRDPEDLITIFEELKGIESCCRNSPVKNPESEIQLASPETDIFLENPKKLFESGISNDESETEEVTSWETVSRTEEGLGSSNSNEGSEPSVNNQKLCEEIQIAVNGMDEMHQIYSPDNKKQLRKKESAISRLLWKPSRQKNREIEEVLDPRISNARISNARISNARTSVGNYSPDVGLHEIGLSPSQSLGEHWSSPDSMNLQYPRGFRGCIECPRSMQQKHSLKTKLMEARMESQKVQLRHVLKQKI</sequence>
<organism evidence="3 4">
    <name type="scientific">Rhynchospora tenuis</name>
    <dbReference type="NCBI Taxonomy" id="198213"/>
    <lineage>
        <taxon>Eukaryota</taxon>
        <taxon>Viridiplantae</taxon>
        <taxon>Streptophyta</taxon>
        <taxon>Embryophyta</taxon>
        <taxon>Tracheophyta</taxon>
        <taxon>Spermatophyta</taxon>
        <taxon>Magnoliopsida</taxon>
        <taxon>Liliopsida</taxon>
        <taxon>Poales</taxon>
        <taxon>Cyperaceae</taxon>
        <taxon>Cyperoideae</taxon>
        <taxon>Rhynchosporeae</taxon>
        <taxon>Rhynchospora</taxon>
    </lineage>
</organism>
<feature type="compositionally biased region" description="Low complexity" evidence="2">
    <location>
        <begin position="488"/>
        <end position="513"/>
    </location>
</feature>
<dbReference type="EMBL" id="JAMRDG010000001">
    <property type="protein sequence ID" value="KAJ3698598.1"/>
    <property type="molecule type" value="Genomic_DNA"/>
</dbReference>
<protein>
    <submittedName>
        <fullName evidence="3">Uncharacterized protein</fullName>
    </submittedName>
</protein>
<proteinExistence type="predicted"/>
<evidence type="ECO:0000313" key="3">
    <source>
        <dbReference type="EMBL" id="KAJ3698598.1"/>
    </source>
</evidence>
<name>A0AAD5ZIP1_9POAL</name>
<keyword evidence="4" id="KW-1185">Reference proteome</keyword>
<accession>A0AAD5ZIP1</accession>
<gene>
    <name evidence="3" type="ORF">LUZ61_002303</name>
</gene>
<feature type="region of interest" description="Disordered" evidence="2">
    <location>
        <begin position="474"/>
        <end position="513"/>
    </location>
</feature>
<feature type="region of interest" description="Disordered" evidence="2">
    <location>
        <begin position="1"/>
        <end position="73"/>
    </location>
</feature>
<dbReference type="PANTHER" id="PTHR31071">
    <property type="entry name" value="GB|AAF24581.1"/>
    <property type="match status" value="1"/>
</dbReference>
<evidence type="ECO:0000256" key="2">
    <source>
        <dbReference type="SAM" id="MobiDB-lite"/>
    </source>
</evidence>
<dbReference type="PANTHER" id="PTHR31071:SF2">
    <property type="entry name" value="ACTIN CYTOSKELETON-REGULATORY COMPLEX PAN-LIKE PROTEIN"/>
    <property type="match status" value="1"/>
</dbReference>
<keyword evidence="1" id="KW-0175">Coiled coil</keyword>